<keyword evidence="2" id="KW-1185">Reference proteome</keyword>
<protein>
    <submittedName>
        <fullName evidence="1">Uncharacterized protein</fullName>
    </submittedName>
</protein>
<organism evidence="1 2">
    <name type="scientific">Leersia perrieri</name>
    <dbReference type="NCBI Taxonomy" id="77586"/>
    <lineage>
        <taxon>Eukaryota</taxon>
        <taxon>Viridiplantae</taxon>
        <taxon>Streptophyta</taxon>
        <taxon>Embryophyta</taxon>
        <taxon>Tracheophyta</taxon>
        <taxon>Spermatophyta</taxon>
        <taxon>Magnoliopsida</taxon>
        <taxon>Liliopsida</taxon>
        <taxon>Poales</taxon>
        <taxon>Poaceae</taxon>
        <taxon>BOP clade</taxon>
        <taxon>Oryzoideae</taxon>
        <taxon>Oryzeae</taxon>
        <taxon>Oryzinae</taxon>
        <taxon>Leersia</taxon>
    </lineage>
</organism>
<reference evidence="1 2" key="1">
    <citation type="submission" date="2012-08" db="EMBL/GenBank/DDBJ databases">
        <title>Oryza genome evolution.</title>
        <authorList>
            <person name="Wing R.A."/>
        </authorList>
    </citation>
    <scope>NUCLEOTIDE SEQUENCE</scope>
</reference>
<evidence type="ECO:0000313" key="1">
    <source>
        <dbReference type="EnsemblPlants" id="LPERR03G24720.1"/>
    </source>
</evidence>
<name>A0A0D9VXK1_9ORYZ</name>
<accession>A0A0D9VXK1</accession>
<reference evidence="2" key="2">
    <citation type="submission" date="2013-12" db="EMBL/GenBank/DDBJ databases">
        <authorList>
            <person name="Yu Y."/>
            <person name="Lee S."/>
            <person name="de Baynast K."/>
            <person name="Wissotski M."/>
            <person name="Liu L."/>
            <person name="Talag J."/>
            <person name="Goicoechea J."/>
            <person name="Angelova A."/>
            <person name="Jetty R."/>
            <person name="Kudrna D."/>
            <person name="Golser W."/>
            <person name="Rivera L."/>
            <person name="Zhang J."/>
            <person name="Wing R."/>
        </authorList>
    </citation>
    <scope>NUCLEOTIDE SEQUENCE</scope>
</reference>
<proteinExistence type="predicted"/>
<sequence length="76" mass="8486">MAADRMVVRGLGSALRQITVVPSAPGFVREVVMERLIVSDANAMLELFKVAGEAWIVFNKKRVKRLTRTSNLLNML</sequence>
<reference evidence="1" key="3">
    <citation type="submission" date="2015-04" db="UniProtKB">
        <authorList>
            <consortium name="EnsemblPlants"/>
        </authorList>
    </citation>
    <scope>IDENTIFICATION</scope>
</reference>
<dbReference type="EnsemblPlants" id="LPERR03G24720.1">
    <property type="protein sequence ID" value="LPERR03G24720.1"/>
    <property type="gene ID" value="LPERR03G24720"/>
</dbReference>
<dbReference type="Proteomes" id="UP000032180">
    <property type="component" value="Chromosome 3"/>
</dbReference>
<dbReference type="HOGENOM" id="CLU_2658037_0_0_1"/>
<dbReference type="AlphaFoldDB" id="A0A0D9VXK1"/>
<dbReference type="Gramene" id="LPERR03G24720.1">
    <property type="protein sequence ID" value="LPERR03G24720.1"/>
    <property type="gene ID" value="LPERR03G24720"/>
</dbReference>
<evidence type="ECO:0000313" key="2">
    <source>
        <dbReference type="Proteomes" id="UP000032180"/>
    </source>
</evidence>